<dbReference type="SUPFAM" id="SSF52540">
    <property type="entry name" value="P-loop containing nucleoside triphosphate hydrolases"/>
    <property type="match status" value="1"/>
</dbReference>
<dbReference type="Proteomes" id="UP000003299">
    <property type="component" value="Unassembled WGS sequence"/>
</dbReference>
<dbReference type="EMBL" id="AEQV01000244">
    <property type="protein sequence ID" value="EGD07134.1"/>
    <property type="molecule type" value="Genomic_DNA"/>
</dbReference>
<accession>F0BK51</accession>
<dbReference type="InterPro" id="IPR027417">
    <property type="entry name" value="P-loop_NTPase"/>
</dbReference>
<protein>
    <submittedName>
        <fullName evidence="1">Uncharacterized protein</fullName>
    </submittedName>
</protein>
<dbReference type="eggNOG" id="COG4544">
    <property type="taxonomic scope" value="Bacteria"/>
</dbReference>
<feature type="non-terminal residue" evidence="1">
    <location>
        <position position="111"/>
    </location>
</feature>
<proteinExistence type="predicted"/>
<sequence length="111" mass="11440">MSEPVQLRQHGNAALAMPLDALLAARTVWRAGQGTATANGGESTGHAALDALLPDGGWPRRALTELLLPAHGIGEIALLLPTLARMTGASSRVMLVAPPFIPYAPAWQAGG</sequence>
<dbReference type="AlphaFoldDB" id="F0BK51"/>
<dbReference type="Gene3D" id="3.40.50.300">
    <property type="entry name" value="P-loop containing nucleotide triphosphate hydrolases"/>
    <property type="match status" value="1"/>
</dbReference>
<comment type="caution">
    <text evidence="1">The sequence shown here is derived from an EMBL/GenBank/DDBJ whole genome shotgun (WGS) entry which is preliminary data.</text>
</comment>
<organism evidence="1 2">
    <name type="scientific">Xanthomonas vesicatoria ATCC 35937</name>
    <dbReference type="NCBI Taxonomy" id="925775"/>
    <lineage>
        <taxon>Bacteria</taxon>
        <taxon>Pseudomonadati</taxon>
        <taxon>Pseudomonadota</taxon>
        <taxon>Gammaproteobacteria</taxon>
        <taxon>Lysobacterales</taxon>
        <taxon>Lysobacteraceae</taxon>
        <taxon>Xanthomonas</taxon>
    </lineage>
</organism>
<gene>
    <name evidence="1" type="ORF">XVE_4664</name>
</gene>
<evidence type="ECO:0000313" key="1">
    <source>
        <dbReference type="EMBL" id="EGD07134.1"/>
    </source>
</evidence>
<evidence type="ECO:0000313" key="2">
    <source>
        <dbReference type="Proteomes" id="UP000003299"/>
    </source>
</evidence>
<reference evidence="1 2" key="1">
    <citation type="journal article" date="2011" name="BMC Genomics">
        <title>Comparative genomics reveals diversity among xanthomonads infecting tomato and pepper.</title>
        <authorList>
            <person name="Potnis N."/>
            <person name="Krasileva K."/>
            <person name="Chow V."/>
            <person name="Almeida N.F."/>
            <person name="Patil P.B."/>
            <person name="Ryan R.P."/>
            <person name="Sharlach M."/>
            <person name="Behlau F."/>
            <person name="Dow J.M."/>
            <person name="Momol M.T."/>
            <person name="White F.F."/>
            <person name="Preston J.F."/>
            <person name="Vinatzer B.A."/>
            <person name="Koebnik R."/>
            <person name="Setubal J.C."/>
            <person name="Norman D.J."/>
            <person name="Staskawicz B.J."/>
            <person name="Jones J.B."/>
        </authorList>
    </citation>
    <scope>NUCLEOTIDE SEQUENCE [LARGE SCALE GENOMIC DNA]</scope>
    <source>
        <strain evidence="1 2">ATCC 35937</strain>
    </source>
</reference>
<name>F0BK51_9XANT</name>